<proteinExistence type="predicted"/>
<evidence type="ECO:0000313" key="3">
    <source>
        <dbReference type="Proteomes" id="UP000216752"/>
    </source>
</evidence>
<evidence type="ECO:0000256" key="1">
    <source>
        <dbReference type="SAM" id="MobiDB-lite"/>
    </source>
</evidence>
<dbReference type="EMBL" id="CP155573">
    <property type="protein sequence ID" value="XFO66546.1"/>
    <property type="molecule type" value="Genomic_DNA"/>
</dbReference>
<reference evidence="2" key="1">
    <citation type="submission" date="2024-05" db="EMBL/GenBank/DDBJ databases">
        <title>Isolation and characterization of Sporomusa carbonis sp. nov., a carboxydotrophic hydrogenogen in the genus of Sporomusa isolated from a charcoal burning pile.</title>
        <authorList>
            <person name="Boeer T."/>
            <person name="Rosenbaum F."/>
            <person name="Eysell L."/>
            <person name="Mueller V."/>
            <person name="Daniel R."/>
            <person name="Poehlein A."/>
        </authorList>
    </citation>
    <scope>NUCLEOTIDE SEQUENCE [LARGE SCALE GENOMIC DNA]</scope>
    <source>
        <strain evidence="2">DSM 10669</strain>
    </source>
</reference>
<feature type="compositionally biased region" description="Polar residues" evidence="1">
    <location>
        <begin position="29"/>
        <end position="40"/>
    </location>
</feature>
<feature type="region of interest" description="Disordered" evidence="1">
    <location>
        <begin position="24"/>
        <end position="48"/>
    </location>
</feature>
<protein>
    <submittedName>
        <fullName evidence="2">Uncharacterized protein</fullName>
    </submittedName>
</protein>
<keyword evidence="3" id="KW-1185">Reference proteome</keyword>
<sequence length="78" mass="8597">MQNSQYPTYVCVASGSGEMEVIMKDLPGTPQSTPESSPASSDVAVQPDIKKKDIDQMIEEFKKANPGKNQRKIHRGVF</sequence>
<name>A0ABZ3ILJ4_9FIRM</name>
<evidence type="ECO:0000313" key="2">
    <source>
        <dbReference type="EMBL" id="XFO66546.1"/>
    </source>
</evidence>
<gene>
    <name evidence="2" type="ORF">SPSIL_027000</name>
</gene>
<organism evidence="2 3">
    <name type="scientific">Sporomusa silvacetica DSM 10669</name>
    <dbReference type="NCBI Taxonomy" id="1123289"/>
    <lineage>
        <taxon>Bacteria</taxon>
        <taxon>Bacillati</taxon>
        <taxon>Bacillota</taxon>
        <taxon>Negativicutes</taxon>
        <taxon>Selenomonadales</taxon>
        <taxon>Sporomusaceae</taxon>
        <taxon>Sporomusa</taxon>
    </lineage>
</organism>
<accession>A0ABZ3ILJ4</accession>
<dbReference type="Proteomes" id="UP000216752">
    <property type="component" value="Chromosome"/>
</dbReference>